<dbReference type="InterPro" id="IPR011006">
    <property type="entry name" value="CheY-like_superfamily"/>
</dbReference>
<keyword evidence="5" id="KW-0804">Transcription</keyword>
<evidence type="ECO:0000256" key="3">
    <source>
        <dbReference type="ARBA" id="ARBA00023015"/>
    </source>
</evidence>
<dbReference type="Gene3D" id="1.10.10.10">
    <property type="entry name" value="Winged helix-like DNA-binding domain superfamily/Winged helix DNA-binding domain"/>
    <property type="match status" value="1"/>
</dbReference>
<evidence type="ECO:0000256" key="1">
    <source>
        <dbReference type="ARBA" id="ARBA00022553"/>
    </source>
</evidence>
<organism evidence="10 11">
    <name type="scientific">Paenibacillus odorifer</name>
    <dbReference type="NCBI Taxonomy" id="189426"/>
    <lineage>
        <taxon>Bacteria</taxon>
        <taxon>Bacillati</taxon>
        <taxon>Bacillota</taxon>
        <taxon>Bacilli</taxon>
        <taxon>Bacillales</taxon>
        <taxon>Paenibacillaceae</taxon>
        <taxon>Paenibacillus</taxon>
    </lineage>
</organism>
<evidence type="ECO:0000256" key="7">
    <source>
        <dbReference type="PROSITE-ProRule" id="PRU01091"/>
    </source>
</evidence>
<keyword evidence="11" id="KW-1185">Reference proteome</keyword>
<dbReference type="InterPro" id="IPR001789">
    <property type="entry name" value="Sig_transdc_resp-reg_receiver"/>
</dbReference>
<feature type="domain" description="OmpR/PhoB-type" evidence="9">
    <location>
        <begin position="134"/>
        <end position="232"/>
    </location>
</feature>
<evidence type="ECO:0000256" key="5">
    <source>
        <dbReference type="ARBA" id="ARBA00023163"/>
    </source>
</evidence>
<evidence type="ECO:0000259" key="9">
    <source>
        <dbReference type="PROSITE" id="PS51755"/>
    </source>
</evidence>
<protein>
    <recommendedName>
        <fullName evidence="12">DNA-binding response regulator</fullName>
    </recommendedName>
</protein>
<dbReference type="InterPro" id="IPR039420">
    <property type="entry name" value="WalR-like"/>
</dbReference>
<evidence type="ECO:0000256" key="6">
    <source>
        <dbReference type="PROSITE-ProRule" id="PRU00169"/>
    </source>
</evidence>
<evidence type="ECO:0000259" key="8">
    <source>
        <dbReference type="PROSITE" id="PS50110"/>
    </source>
</evidence>
<dbReference type="SUPFAM" id="SSF52172">
    <property type="entry name" value="CheY-like"/>
    <property type="match status" value="1"/>
</dbReference>
<dbReference type="PANTHER" id="PTHR48111">
    <property type="entry name" value="REGULATOR OF RPOS"/>
    <property type="match status" value="1"/>
</dbReference>
<keyword evidence="2" id="KW-0902">Two-component regulatory system</keyword>
<feature type="DNA-binding region" description="OmpR/PhoB-type" evidence="7">
    <location>
        <begin position="134"/>
        <end position="232"/>
    </location>
</feature>
<dbReference type="CDD" id="cd17574">
    <property type="entry name" value="REC_OmpR"/>
    <property type="match status" value="1"/>
</dbReference>
<evidence type="ECO:0000256" key="4">
    <source>
        <dbReference type="ARBA" id="ARBA00023125"/>
    </source>
</evidence>
<accession>A0ABX3HWQ5</accession>
<dbReference type="Proteomes" id="UP000187313">
    <property type="component" value="Unassembled WGS sequence"/>
</dbReference>
<evidence type="ECO:0000313" key="11">
    <source>
        <dbReference type="Proteomes" id="UP000187313"/>
    </source>
</evidence>
<evidence type="ECO:0000313" key="10">
    <source>
        <dbReference type="EMBL" id="OMD55969.1"/>
    </source>
</evidence>
<reference evidence="10 11" key="1">
    <citation type="submission" date="2016-10" db="EMBL/GenBank/DDBJ databases">
        <title>Paenibacillus species isolates.</title>
        <authorList>
            <person name="Beno S.M."/>
        </authorList>
    </citation>
    <scope>NUCLEOTIDE SEQUENCE [LARGE SCALE GENOMIC DNA]</scope>
    <source>
        <strain evidence="10 11">FSL R5-0923</strain>
    </source>
</reference>
<dbReference type="InterPro" id="IPR001867">
    <property type="entry name" value="OmpR/PhoB-type_DNA-bd"/>
</dbReference>
<keyword evidence="4 7" id="KW-0238">DNA-binding</keyword>
<dbReference type="PROSITE" id="PS50110">
    <property type="entry name" value="RESPONSE_REGULATORY"/>
    <property type="match status" value="1"/>
</dbReference>
<sequence length="235" mass="27173">MESDENMDRILIVDDEPDIRELIRLHLERAGWDISEAESGRQAILQLRAQPFSLIVLDIMMDDGNGFEVLRYLREHRPETLVIALSARREVEDRIDALGLGADDYMTKPFSPMELLARIQAHFRRRHPETSNRPHVIQLNKLILDIDNYVLHNDGQQHGLTPVECHLLQVFMLNPDRVLTKGEIYKQVWQHENYDANNLSVFISRIRKILESAPGSQSHLHTIRGIGYRLSGDGR</sequence>
<dbReference type="SMART" id="SM00448">
    <property type="entry name" value="REC"/>
    <property type="match status" value="1"/>
</dbReference>
<dbReference type="PROSITE" id="PS51755">
    <property type="entry name" value="OMPR_PHOB"/>
    <property type="match status" value="1"/>
</dbReference>
<dbReference type="Gene3D" id="3.40.50.2300">
    <property type="match status" value="1"/>
</dbReference>
<dbReference type="Pfam" id="PF00072">
    <property type="entry name" value="Response_reg"/>
    <property type="match status" value="1"/>
</dbReference>
<dbReference type="InterPro" id="IPR036388">
    <property type="entry name" value="WH-like_DNA-bd_sf"/>
</dbReference>
<evidence type="ECO:0008006" key="12">
    <source>
        <dbReference type="Google" id="ProtNLM"/>
    </source>
</evidence>
<keyword evidence="3" id="KW-0805">Transcription regulation</keyword>
<feature type="modified residue" description="4-aspartylphosphate" evidence="6">
    <location>
        <position position="58"/>
    </location>
</feature>
<dbReference type="Pfam" id="PF00486">
    <property type="entry name" value="Trans_reg_C"/>
    <property type="match status" value="1"/>
</dbReference>
<comment type="caution">
    <text evidence="10">The sequence shown here is derived from an EMBL/GenBank/DDBJ whole genome shotgun (WGS) entry which is preliminary data.</text>
</comment>
<feature type="domain" description="Response regulatory" evidence="8">
    <location>
        <begin position="9"/>
        <end position="123"/>
    </location>
</feature>
<dbReference type="SMART" id="SM00862">
    <property type="entry name" value="Trans_reg_C"/>
    <property type="match status" value="1"/>
</dbReference>
<dbReference type="CDD" id="cd00383">
    <property type="entry name" value="trans_reg_C"/>
    <property type="match status" value="1"/>
</dbReference>
<keyword evidence="1 6" id="KW-0597">Phosphoprotein</keyword>
<gene>
    <name evidence="10" type="ORF">BSK51_02140</name>
</gene>
<evidence type="ECO:0000256" key="2">
    <source>
        <dbReference type="ARBA" id="ARBA00023012"/>
    </source>
</evidence>
<name>A0ABX3HWQ5_9BACL</name>
<dbReference type="Gene3D" id="6.10.250.690">
    <property type="match status" value="1"/>
</dbReference>
<dbReference type="EMBL" id="MPTD01000001">
    <property type="protein sequence ID" value="OMD55969.1"/>
    <property type="molecule type" value="Genomic_DNA"/>
</dbReference>
<dbReference type="PANTHER" id="PTHR48111:SF40">
    <property type="entry name" value="PHOSPHATE REGULON TRANSCRIPTIONAL REGULATORY PROTEIN PHOB"/>
    <property type="match status" value="1"/>
</dbReference>
<proteinExistence type="predicted"/>